<dbReference type="SUPFAM" id="SSF81383">
    <property type="entry name" value="F-box domain"/>
    <property type="match status" value="1"/>
</dbReference>
<dbReference type="InterPro" id="IPR050796">
    <property type="entry name" value="SCF_F-box_component"/>
</dbReference>
<evidence type="ECO:0000259" key="1">
    <source>
        <dbReference type="Pfam" id="PF12937"/>
    </source>
</evidence>
<evidence type="ECO:0000313" key="3">
    <source>
        <dbReference type="Proteomes" id="UP000001514"/>
    </source>
</evidence>
<evidence type="ECO:0000313" key="2">
    <source>
        <dbReference type="EMBL" id="EFJ35692.1"/>
    </source>
</evidence>
<dbReference type="Proteomes" id="UP000001514">
    <property type="component" value="Unassembled WGS sequence"/>
</dbReference>
<organism evidence="3">
    <name type="scientific">Selaginella moellendorffii</name>
    <name type="common">Spikemoss</name>
    <dbReference type="NCBI Taxonomy" id="88036"/>
    <lineage>
        <taxon>Eukaryota</taxon>
        <taxon>Viridiplantae</taxon>
        <taxon>Streptophyta</taxon>
        <taxon>Embryophyta</taxon>
        <taxon>Tracheophyta</taxon>
        <taxon>Lycopodiopsida</taxon>
        <taxon>Selaginellales</taxon>
        <taxon>Selaginellaceae</taxon>
        <taxon>Selaginella</taxon>
    </lineage>
</organism>
<dbReference type="FunCoup" id="D8QWS8">
    <property type="interactions" value="787"/>
</dbReference>
<dbReference type="CDD" id="cd09917">
    <property type="entry name" value="F-box_SF"/>
    <property type="match status" value="1"/>
</dbReference>
<feature type="domain" description="F-box" evidence="1">
    <location>
        <begin position="17"/>
        <end position="48"/>
    </location>
</feature>
<dbReference type="GO" id="GO:0004842">
    <property type="term" value="F:ubiquitin-protein transferase activity"/>
    <property type="evidence" value="ECO:0000318"/>
    <property type="project" value="GO_Central"/>
</dbReference>
<dbReference type="InterPro" id="IPR036047">
    <property type="entry name" value="F-box-like_dom_sf"/>
</dbReference>
<proteinExistence type="predicted"/>
<dbReference type="Gramene" id="EFJ35692">
    <property type="protein sequence ID" value="EFJ35692"/>
    <property type="gene ID" value="SELMODRAFT_405262"/>
</dbReference>
<dbReference type="InterPro" id="IPR001810">
    <property type="entry name" value="F-box_dom"/>
</dbReference>
<protein>
    <recommendedName>
        <fullName evidence="1">F-box domain-containing protein</fullName>
    </recommendedName>
</protein>
<dbReference type="AlphaFoldDB" id="D8QWS8"/>
<dbReference type="EMBL" id="GL377568">
    <property type="protein sequence ID" value="EFJ35692.1"/>
    <property type="molecule type" value="Genomic_DNA"/>
</dbReference>
<dbReference type="Pfam" id="PF12937">
    <property type="entry name" value="F-box-like"/>
    <property type="match status" value="1"/>
</dbReference>
<name>D8QWS8_SELML</name>
<dbReference type="KEGG" id="smo:SELMODRAFT_405262"/>
<dbReference type="HOGENOM" id="CLU_053232_0_0_1"/>
<dbReference type="PANTHER" id="PTHR31672">
    <property type="entry name" value="BNACNNG10540D PROTEIN"/>
    <property type="match status" value="1"/>
</dbReference>
<dbReference type="InParanoid" id="D8QWS8"/>
<keyword evidence="3" id="KW-1185">Reference proteome</keyword>
<accession>D8QWS8</accession>
<dbReference type="Gene3D" id="1.20.1280.50">
    <property type="match status" value="1"/>
</dbReference>
<reference evidence="2 3" key="1">
    <citation type="journal article" date="2011" name="Science">
        <title>The Selaginella genome identifies genetic changes associated with the evolution of vascular plants.</title>
        <authorList>
            <person name="Banks J.A."/>
            <person name="Nishiyama T."/>
            <person name="Hasebe M."/>
            <person name="Bowman J.L."/>
            <person name="Gribskov M."/>
            <person name="dePamphilis C."/>
            <person name="Albert V.A."/>
            <person name="Aono N."/>
            <person name="Aoyama T."/>
            <person name="Ambrose B.A."/>
            <person name="Ashton N.W."/>
            <person name="Axtell M.J."/>
            <person name="Barker E."/>
            <person name="Barker M.S."/>
            <person name="Bennetzen J.L."/>
            <person name="Bonawitz N.D."/>
            <person name="Chapple C."/>
            <person name="Cheng C."/>
            <person name="Correa L.G."/>
            <person name="Dacre M."/>
            <person name="DeBarry J."/>
            <person name="Dreyer I."/>
            <person name="Elias M."/>
            <person name="Engstrom E.M."/>
            <person name="Estelle M."/>
            <person name="Feng L."/>
            <person name="Finet C."/>
            <person name="Floyd S.K."/>
            <person name="Frommer W.B."/>
            <person name="Fujita T."/>
            <person name="Gramzow L."/>
            <person name="Gutensohn M."/>
            <person name="Harholt J."/>
            <person name="Hattori M."/>
            <person name="Heyl A."/>
            <person name="Hirai T."/>
            <person name="Hiwatashi Y."/>
            <person name="Ishikawa M."/>
            <person name="Iwata M."/>
            <person name="Karol K.G."/>
            <person name="Koehler B."/>
            <person name="Kolukisaoglu U."/>
            <person name="Kubo M."/>
            <person name="Kurata T."/>
            <person name="Lalonde S."/>
            <person name="Li K."/>
            <person name="Li Y."/>
            <person name="Litt A."/>
            <person name="Lyons E."/>
            <person name="Manning G."/>
            <person name="Maruyama T."/>
            <person name="Michael T.P."/>
            <person name="Mikami K."/>
            <person name="Miyazaki S."/>
            <person name="Morinaga S."/>
            <person name="Murata T."/>
            <person name="Mueller-Roeber B."/>
            <person name="Nelson D.R."/>
            <person name="Obara M."/>
            <person name="Oguri Y."/>
            <person name="Olmstead R.G."/>
            <person name="Onodera N."/>
            <person name="Petersen B.L."/>
            <person name="Pils B."/>
            <person name="Prigge M."/>
            <person name="Rensing S.A."/>
            <person name="Riano-Pachon D.M."/>
            <person name="Roberts A.W."/>
            <person name="Sato Y."/>
            <person name="Scheller H.V."/>
            <person name="Schulz B."/>
            <person name="Schulz C."/>
            <person name="Shakirov E.V."/>
            <person name="Shibagaki N."/>
            <person name="Shinohara N."/>
            <person name="Shippen D.E."/>
            <person name="Soerensen I."/>
            <person name="Sotooka R."/>
            <person name="Sugimoto N."/>
            <person name="Sugita M."/>
            <person name="Sumikawa N."/>
            <person name="Tanurdzic M."/>
            <person name="Theissen G."/>
            <person name="Ulvskov P."/>
            <person name="Wakazuki S."/>
            <person name="Weng J.K."/>
            <person name="Willats W.W."/>
            <person name="Wipf D."/>
            <person name="Wolf P.G."/>
            <person name="Yang L."/>
            <person name="Zimmer A.D."/>
            <person name="Zhu Q."/>
            <person name="Mitros T."/>
            <person name="Hellsten U."/>
            <person name="Loque D."/>
            <person name="Otillar R."/>
            <person name="Salamov A."/>
            <person name="Schmutz J."/>
            <person name="Shapiro H."/>
            <person name="Lindquist E."/>
            <person name="Lucas S."/>
            <person name="Rokhsar D."/>
            <person name="Grigoriev I.V."/>
        </authorList>
    </citation>
    <scope>NUCLEOTIDE SEQUENCE [LARGE SCALE GENOMIC DNA]</scope>
</reference>
<dbReference type="GO" id="GO:0031146">
    <property type="term" value="P:SCF-dependent proteasomal ubiquitin-dependent protein catabolic process"/>
    <property type="evidence" value="ECO:0000318"/>
    <property type="project" value="GO_Central"/>
</dbReference>
<gene>
    <name evidence="2" type="ORF">SELMODRAFT_405262</name>
</gene>
<sequence>MDQSCCCGAFERLQEEDLVLYILSFLHNLRDLFRLRAVCKSWYRAVLSRRFTTVYASSPSLRQLWCALRVRTEVPDDIGDFDNYYDYRMTLQNHVELWRPKEGGPASCCLTMGPHGSHFVGLCSSNGLVCGRLMEHESSLALAVGNPITNSWRTLPPPPIEECDVLPPPSLTISMLHDQDQGSYQIVVLYTKDSDAGPADENGMKFFSDEKMYLVYPMQYDSKAGIWESGLPFSFDTSQGSPLRGNAIYTYHVAHLILAYDPSSRLWSHYDRAAIANLDPEIDRGGDWEGWTPLSRLVFTYKGKYYLASQLVFWQDVTTYRSLGFSIWELNYELAGWVLVSRVLWRDLACSPMHEEEDHDWKLEVAGDMVVFSCFYKKATFGTLYPFAYDMIDSSWIAPCYEQNQGRFDDVECSYSFFPSLSAQP</sequence>
<dbReference type="PANTHER" id="PTHR31672:SF2">
    <property type="entry name" value="F-BOX DOMAIN-CONTAINING PROTEIN"/>
    <property type="match status" value="1"/>
</dbReference>